<organism evidence="1 2">
    <name type="scientific">Shewanella algae</name>
    <dbReference type="NCBI Taxonomy" id="38313"/>
    <lineage>
        <taxon>Bacteria</taxon>
        <taxon>Pseudomonadati</taxon>
        <taxon>Pseudomonadota</taxon>
        <taxon>Gammaproteobacteria</taxon>
        <taxon>Alteromonadales</taxon>
        <taxon>Shewanellaceae</taxon>
        <taxon>Shewanella</taxon>
    </lineage>
</organism>
<protein>
    <submittedName>
        <fullName evidence="1">Uncharacterized protein</fullName>
    </submittedName>
</protein>
<proteinExistence type="predicted"/>
<reference evidence="1" key="1">
    <citation type="submission" date="2021-05" db="EMBL/GenBank/DDBJ databases">
        <title>Molecular characterization for Shewanella algae harboring chromosomal blaOXA-55-like strains isolated from clinical and environment sample.</title>
        <authorList>
            <person name="Ohama Y."/>
            <person name="Aoki K."/>
            <person name="Harada S."/>
            <person name="Moriya K."/>
            <person name="Ishii Y."/>
            <person name="Tateda K."/>
        </authorList>
    </citation>
    <scope>NUCLEOTIDE SEQUENCE</scope>
    <source>
        <strain evidence="1">TUM17379</strain>
    </source>
</reference>
<evidence type="ECO:0000313" key="2">
    <source>
        <dbReference type="Proteomes" id="UP000825078"/>
    </source>
</evidence>
<gene>
    <name evidence="1" type="ORF">TUM17379_19400</name>
</gene>
<accession>A0AAD1KBH1</accession>
<dbReference type="AlphaFoldDB" id="A0AAD1KBH1"/>
<dbReference type="Proteomes" id="UP000825078">
    <property type="component" value="Chromosome"/>
</dbReference>
<sequence>MQMYSQFFSSPTIVNLSMPTRLCLSLPDSVSDFVLSEALRSPLLEWVMLEGEDKASQGQFILRLQPFLTQQLLPLESVRKDGVSRTAGQGFRLYFEVGTSTSSCITALRQGVCLDLWPGQTFLCSLQTGRFELLPLEQDLRLSQEPREIILAKTALAEAQDYQASSEKLAVQLSEVTQARIRLERYQQAHGAKLPEGLLNEVWHLLTGLSQKRQWLLRCYNQSLERPNYRQSANHDGTEEKLRRALECYELLSSPELNAMVRQLTDEE</sequence>
<evidence type="ECO:0000313" key="1">
    <source>
        <dbReference type="EMBL" id="BCV44922.1"/>
    </source>
</evidence>
<name>A0AAD1KBH1_9GAMM</name>
<dbReference type="EMBL" id="AP024613">
    <property type="protein sequence ID" value="BCV44922.1"/>
    <property type="molecule type" value="Genomic_DNA"/>
</dbReference>